<sequence length="364" mass="39806">MCSALVTAVELLFNEVNKLRGSITEDQSKKTLRSATNESLIEFEISAAKKMTDPNATDSILQEGVTGQSSMTMAHKLQLPKALGKKLCEMGQYDESRAVFNRLHAIQSTQGAIEMIQTALLQSISEETEHLKEIAAKKQIYVNVSLFGNGAQQNPLLDTTGQGVCDPLATGNLNLMHSNTNAPTLQMPTSSLQQNSAPGVYEPRGPSMGGIWPSIQQYEADMVVATNRSAYFDPTTLGGFPESYDVHSHPGQSNQAGNSTRHTFSQARTHHPYSAGRRSLNTSKAQKGSYTHHKHRNGDYTCRICGIRFDYGLSFFLHAKTSMISRRNSAALTISSSIKFVVFIPTSPQEKNIEYSGGSCFTEA</sequence>
<protein>
    <submittedName>
        <fullName evidence="3">C2H2-type domain-containing protein</fullName>
    </submittedName>
</protein>
<feature type="region of interest" description="Disordered" evidence="1">
    <location>
        <begin position="242"/>
        <end position="293"/>
    </location>
</feature>
<feature type="compositionally biased region" description="Polar residues" evidence="1">
    <location>
        <begin position="279"/>
        <end position="289"/>
    </location>
</feature>
<organism evidence="2 3">
    <name type="scientific">Ditylenchus dipsaci</name>
    <dbReference type="NCBI Taxonomy" id="166011"/>
    <lineage>
        <taxon>Eukaryota</taxon>
        <taxon>Metazoa</taxon>
        <taxon>Ecdysozoa</taxon>
        <taxon>Nematoda</taxon>
        <taxon>Chromadorea</taxon>
        <taxon>Rhabditida</taxon>
        <taxon>Tylenchina</taxon>
        <taxon>Tylenchomorpha</taxon>
        <taxon>Sphaerularioidea</taxon>
        <taxon>Anguinidae</taxon>
        <taxon>Anguininae</taxon>
        <taxon>Ditylenchus</taxon>
    </lineage>
</organism>
<dbReference type="WBParaSite" id="jg14508">
    <property type="protein sequence ID" value="jg14508"/>
    <property type="gene ID" value="jg14508"/>
</dbReference>
<dbReference type="AlphaFoldDB" id="A0A915D1N8"/>
<dbReference type="Proteomes" id="UP000887574">
    <property type="component" value="Unplaced"/>
</dbReference>
<evidence type="ECO:0000256" key="1">
    <source>
        <dbReference type="SAM" id="MobiDB-lite"/>
    </source>
</evidence>
<keyword evidence="2" id="KW-1185">Reference proteome</keyword>
<feature type="compositionally biased region" description="Polar residues" evidence="1">
    <location>
        <begin position="250"/>
        <end position="267"/>
    </location>
</feature>
<name>A0A915D1N8_9BILA</name>
<accession>A0A915D1N8</accession>
<reference evidence="3" key="1">
    <citation type="submission" date="2022-11" db="UniProtKB">
        <authorList>
            <consortium name="WormBaseParasite"/>
        </authorList>
    </citation>
    <scope>IDENTIFICATION</scope>
</reference>
<evidence type="ECO:0000313" key="3">
    <source>
        <dbReference type="WBParaSite" id="jg14508"/>
    </source>
</evidence>
<evidence type="ECO:0000313" key="2">
    <source>
        <dbReference type="Proteomes" id="UP000887574"/>
    </source>
</evidence>
<proteinExistence type="predicted"/>